<dbReference type="InterPro" id="IPR029066">
    <property type="entry name" value="PLP-binding_barrel"/>
</dbReference>
<dbReference type="EMBL" id="DXAY01000181">
    <property type="protein sequence ID" value="HIZ75116.1"/>
    <property type="molecule type" value="Genomic_DNA"/>
</dbReference>
<protein>
    <submittedName>
        <fullName evidence="4">Alanine racemase</fullName>
        <ecNumber evidence="4">5.1.1.1</ecNumber>
    </submittedName>
</protein>
<dbReference type="Gene3D" id="2.40.37.10">
    <property type="entry name" value="Lyase, Ornithine Decarboxylase, Chain A, domain 1"/>
    <property type="match status" value="1"/>
</dbReference>
<dbReference type="SUPFAM" id="SSF51419">
    <property type="entry name" value="PLP-binding barrel"/>
    <property type="match status" value="1"/>
</dbReference>
<reference evidence="4" key="2">
    <citation type="submission" date="2021-04" db="EMBL/GenBank/DDBJ databases">
        <authorList>
            <person name="Gilroy R."/>
        </authorList>
    </citation>
    <scope>NUCLEOTIDE SEQUENCE</scope>
    <source>
        <strain evidence="4">CHK196-3914</strain>
    </source>
</reference>
<evidence type="ECO:0000313" key="5">
    <source>
        <dbReference type="Proteomes" id="UP000824116"/>
    </source>
</evidence>
<dbReference type="InterPro" id="IPR009006">
    <property type="entry name" value="Ala_racemase/Decarboxylase_C"/>
</dbReference>
<name>A0A9D2GAH7_9FIRM</name>
<accession>A0A9D2GAH7</accession>
<dbReference type="PANTHER" id="PTHR43727:SF2">
    <property type="entry name" value="GROUP IV DECARBOXYLASE"/>
    <property type="match status" value="1"/>
</dbReference>
<evidence type="ECO:0000259" key="3">
    <source>
        <dbReference type="Pfam" id="PF02784"/>
    </source>
</evidence>
<reference evidence="4" key="1">
    <citation type="journal article" date="2021" name="PeerJ">
        <title>Extensive microbial diversity within the chicken gut microbiome revealed by metagenomics and culture.</title>
        <authorList>
            <person name="Gilroy R."/>
            <person name="Ravi A."/>
            <person name="Getino M."/>
            <person name="Pursley I."/>
            <person name="Horton D.L."/>
            <person name="Alikhan N.F."/>
            <person name="Baker D."/>
            <person name="Gharbi K."/>
            <person name="Hall N."/>
            <person name="Watson M."/>
            <person name="Adriaenssens E.M."/>
            <person name="Foster-Nyarko E."/>
            <person name="Jarju S."/>
            <person name="Secka A."/>
            <person name="Antonio M."/>
            <person name="Oren A."/>
            <person name="Chaudhuri R.R."/>
            <person name="La Ragione R."/>
            <person name="Hildebrand F."/>
            <person name="Pallen M.J."/>
        </authorList>
    </citation>
    <scope>NUCLEOTIDE SEQUENCE</scope>
    <source>
        <strain evidence="4">CHK196-3914</strain>
    </source>
</reference>
<dbReference type="Proteomes" id="UP000824116">
    <property type="component" value="Unassembled WGS sequence"/>
</dbReference>
<dbReference type="SUPFAM" id="SSF50621">
    <property type="entry name" value="Alanine racemase C-terminal domain-like"/>
    <property type="match status" value="1"/>
</dbReference>
<dbReference type="GO" id="GO:0008836">
    <property type="term" value="F:diaminopimelate decarboxylase activity"/>
    <property type="evidence" value="ECO:0007669"/>
    <property type="project" value="TreeGrafter"/>
</dbReference>
<evidence type="ECO:0000313" key="4">
    <source>
        <dbReference type="EMBL" id="HIZ75116.1"/>
    </source>
</evidence>
<keyword evidence="4" id="KW-0413">Isomerase</keyword>
<dbReference type="Pfam" id="PF02784">
    <property type="entry name" value="Orn_Arg_deC_N"/>
    <property type="match status" value="1"/>
</dbReference>
<proteinExistence type="predicted"/>
<comment type="cofactor">
    <cofactor evidence="1">
        <name>pyridoxal 5'-phosphate</name>
        <dbReference type="ChEBI" id="CHEBI:597326"/>
    </cofactor>
</comment>
<sequence>MKTDMLQYAAARYGTPLYVFDLDILKEQTGRIREKLGTETGLCYAMKANPFLTEQMAELTDRIEVCSRGEFEICRRLGIPPEKLLISGLLKKKEDIEAILEYCGGRCAYTVESVRQFHYLAEWSDARAVSLRLYLRLTGGDQFGMDEATLRNVIGLINMSPYLEIEGLHYFTGTQKKSLKQLGKELEYLDDFLIRMKKEAGCEVSCLEYGPGIAVPYFPGKDPETFSDEGLESLGNMIAGMRWKGRVTVEMGRAFAAMCGYYLTQICDVKTNGSRNYCIVDGGNHQINYYGQIRGMYEPYMEIIPEVSDRERKWTVCGCLCSVNDILCRDVQIPGIRTGRVLVFERAGAYSVMEGAALFLSHSLPAVTSWSRTDGWRLLRKRTDTYPFNMADNLIQTAK</sequence>
<comment type="caution">
    <text evidence="4">The sequence shown here is derived from an EMBL/GenBank/DDBJ whole genome shotgun (WGS) entry which is preliminary data.</text>
</comment>
<organism evidence="4 5">
    <name type="scientific">Candidatus Mediterraneibacter stercoravium</name>
    <dbReference type="NCBI Taxonomy" id="2838685"/>
    <lineage>
        <taxon>Bacteria</taxon>
        <taxon>Bacillati</taxon>
        <taxon>Bacillota</taxon>
        <taxon>Clostridia</taxon>
        <taxon>Lachnospirales</taxon>
        <taxon>Lachnospiraceae</taxon>
        <taxon>Mediterraneibacter</taxon>
    </lineage>
</organism>
<dbReference type="AlphaFoldDB" id="A0A9D2GAH7"/>
<dbReference type="Gene3D" id="3.20.20.10">
    <property type="entry name" value="Alanine racemase"/>
    <property type="match status" value="1"/>
</dbReference>
<dbReference type="GO" id="GO:0009089">
    <property type="term" value="P:lysine biosynthetic process via diaminopimelate"/>
    <property type="evidence" value="ECO:0007669"/>
    <property type="project" value="TreeGrafter"/>
</dbReference>
<gene>
    <name evidence="4" type="ORF">H9723_07760</name>
</gene>
<dbReference type="PANTHER" id="PTHR43727">
    <property type="entry name" value="DIAMINOPIMELATE DECARBOXYLASE"/>
    <property type="match status" value="1"/>
</dbReference>
<evidence type="ECO:0000256" key="2">
    <source>
        <dbReference type="ARBA" id="ARBA00022898"/>
    </source>
</evidence>
<feature type="domain" description="Orn/DAP/Arg decarboxylase 2 N-terminal" evidence="3">
    <location>
        <begin position="25"/>
        <end position="257"/>
    </location>
</feature>
<keyword evidence="2" id="KW-0663">Pyridoxal phosphate</keyword>
<dbReference type="EC" id="5.1.1.1" evidence="4"/>
<dbReference type="InterPro" id="IPR022644">
    <property type="entry name" value="De-COase2_N"/>
</dbReference>
<dbReference type="GO" id="GO:0008784">
    <property type="term" value="F:alanine racemase activity"/>
    <property type="evidence" value="ECO:0007669"/>
    <property type="project" value="UniProtKB-EC"/>
</dbReference>
<evidence type="ECO:0000256" key="1">
    <source>
        <dbReference type="ARBA" id="ARBA00001933"/>
    </source>
</evidence>